<dbReference type="Proteomes" id="UP000019443">
    <property type="component" value="Plasmid pLPU83d"/>
</dbReference>
<organism evidence="1 2">
    <name type="scientific">Rhizobium favelukesii</name>
    <dbReference type="NCBI Taxonomy" id="348824"/>
    <lineage>
        <taxon>Bacteria</taxon>
        <taxon>Pseudomonadati</taxon>
        <taxon>Pseudomonadota</taxon>
        <taxon>Alphaproteobacteria</taxon>
        <taxon>Hyphomicrobiales</taxon>
        <taxon>Rhizobiaceae</taxon>
        <taxon>Rhizobium/Agrobacterium group</taxon>
        <taxon>Rhizobium</taxon>
    </lineage>
</organism>
<geneLocation type="plasmid" evidence="1 2">
    <name>pLPU83d</name>
</geneLocation>
<keyword evidence="2" id="KW-1185">Reference proteome</keyword>
<dbReference type="HOGENOM" id="CLU_3011255_0_0_5"/>
<keyword evidence="1" id="KW-0614">Plasmid</keyword>
<gene>
    <name evidence="1" type="ORF">LPU83_pLPU83d_0004</name>
</gene>
<dbReference type="KEGG" id="rhl:LPU83_pLPU83d_0004"/>
<reference evidence="1" key="1">
    <citation type="submission" date="2013-11" db="EMBL/GenBank/DDBJ databases">
        <title>Draft genome sequence of the broad-host-range Rhizobium sp. LPU83 strain, a member of the low-genetic diversity Oregon-like Rhizobium sp. group.</title>
        <authorList>
            <person name="Wibberg D."/>
            <person name="Puehler A."/>
            <person name="Schlueter A."/>
        </authorList>
    </citation>
    <scope>NUCLEOTIDE SEQUENCE [LARGE SCALE GENOMIC DNA]</scope>
    <source>
        <strain evidence="1">LPU83</strain>
        <plasmid evidence="1">pLPU83d</plasmid>
    </source>
</reference>
<name>W6RMB8_9HYPH</name>
<evidence type="ECO:0000313" key="2">
    <source>
        <dbReference type="Proteomes" id="UP000019443"/>
    </source>
</evidence>
<sequence length="56" mass="6574">MDADKVFKALGDQHAESCLTFYVKGTGRRLASFAKIWTWPGNPLRSTSRYWRRPIW</sequence>
<accession>W6RMB8</accession>
<proteinExistence type="predicted"/>
<protein>
    <submittedName>
        <fullName evidence="1">Uncharacterized protein</fullName>
    </submittedName>
</protein>
<evidence type="ECO:0000313" key="1">
    <source>
        <dbReference type="EMBL" id="CDM61375.1"/>
    </source>
</evidence>
<dbReference type="EMBL" id="HG916855">
    <property type="protein sequence ID" value="CDM61375.1"/>
    <property type="molecule type" value="Genomic_DNA"/>
</dbReference>
<dbReference type="AlphaFoldDB" id="W6RMB8"/>